<dbReference type="OrthoDB" id="3369278at2"/>
<comment type="caution">
    <text evidence="1">The sequence shown here is derived from an EMBL/GenBank/DDBJ whole genome shotgun (WGS) entry which is preliminary data.</text>
</comment>
<keyword evidence="2" id="KW-1185">Reference proteome</keyword>
<reference evidence="1 2" key="1">
    <citation type="submission" date="2019-09" db="EMBL/GenBank/DDBJ databases">
        <title>Draft genome sequence of the thermophilic Saccharopolyspora hirsuta VKM Ac-666T.</title>
        <authorList>
            <person name="Lobastova T.G."/>
            <person name="Fokina V."/>
            <person name="Bragin E.Y."/>
            <person name="Shtratnikova V.Y."/>
            <person name="Starodumova I.P."/>
            <person name="Tarlachkov S.V."/>
            <person name="Donova M.V."/>
        </authorList>
    </citation>
    <scope>NUCLEOTIDE SEQUENCE [LARGE SCALE GENOMIC DNA]</scope>
    <source>
        <strain evidence="1 2">VKM Ac-666</strain>
    </source>
</reference>
<dbReference type="AlphaFoldDB" id="A0A5M7BH49"/>
<evidence type="ECO:0000313" key="1">
    <source>
        <dbReference type="EMBL" id="KAA5826831.1"/>
    </source>
</evidence>
<evidence type="ECO:0000313" key="2">
    <source>
        <dbReference type="Proteomes" id="UP000323946"/>
    </source>
</evidence>
<dbReference type="RefSeq" id="WP_150070281.1">
    <property type="nucleotide sequence ID" value="NZ_VWPH01000017.1"/>
</dbReference>
<dbReference type="Proteomes" id="UP000323946">
    <property type="component" value="Unassembled WGS sequence"/>
</dbReference>
<name>A0A5M7BH49_SACHI</name>
<organism evidence="1 2">
    <name type="scientific">Saccharopolyspora hirsuta</name>
    <dbReference type="NCBI Taxonomy" id="1837"/>
    <lineage>
        <taxon>Bacteria</taxon>
        <taxon>Bacillati</taxon>
        <taxon>Actinomycetota</taxon>
        <taxon>Actinomycetes</taxon>
        <taxon>Pseudonocardiales</taxon>
        <taxon>Pseudonocardiaceae</taxon>
        <taxon>Saccharopolyspora</taxon>
    </lineage>
</organism>
<accession>A0A5M7BH49</accession>
<sequence length="241" mass="27352">MASQLSQLVLRIVVPELGSDGTAEVRPIVDGVDVVAAGLPKEPAESPRTLLGADAPLVATAEPREVRLAEAVCTEGCCGALYVTIRRDGEHVVWSDWRDPDSPGTALPEFRFDAQQYQAEVDRASADRSWEWRACTVARLLQCELERQTEWFERWDCRLVGVHSYPSSRAWFTFYFSHPRRAGRDDPWLQFRIVRRVSPADPETEAAEILERLLARDPREIAEVCGGTEEWAEQLGYRWPR</sequence>
<dbReference type="EMBL" id="VWPH01000017">
    <property type="protein sequence ID" value="KAA5826831.1"/>
    <property type="molecule type" value="Genomic_DNA"/>
</dbReference>
<proteinExistence type="predicted"/>
<gene>
    <name evidence="1" type="ORF">F1721_30500</name>
</gene>
<protein>
    <submittedName>
        <fullName evidence="1">Uncharacterized protein</fullName>
    </submittedName>
</protein>